<evidence type="ECO:0000313" key="2">
    <source>
        <dbReference type="EMBL" id="CAF1194068.1"/>
    </source>
</evidence>
<dbReference type="Proteomes" id="UP000663828">
    <property type="component" value="Unassembled WGS sequence"/>
</dbReference>
<evidence type="ECO:0000256" key="1">
    <source>
        <dbReference type="SAM" id="Phobius"/>
    </source>
</evidence>
<sequence>MCSIYLLCGTISDGLNLLPSLLPNHLALFDYTTSFVGTSSSMCKLIGFACSCDLASQWCKINSLKTVPSMVKSAILYNPLIGIQMSLLSLFVLLIFGNATRSRNRGNDALPSRMNRQFIRAGLSYEFYQFSR</sequence>
<evidence type="ECO:0000313" key="4">
    <source>
        <dbReference type="Proteomes" id="UP000663828"/>
    </source>
</evidence>
<gene>
    <name evidence="2" type="ORF">EDS130_LOCUS24982</name>
    <name evidence="3" type="ORF">XAT740_LOCUS23457</name>
</gene>
<reference evidence="3" key="1">
    <citation type="submission" date="2021-02" db="EMBL/GenBank/DDBJ databases">
        <authorList>
            <person name="Nowell W R."/>
        </authorList>
    </citation>
    <scope>NUCLEOTIDE SEQUENCE</scope>
</reference>
<evidence type="ECO:0000313" key="3">
    <source>
        <dbReference type="EMBL" id="CAF1197126.1"/>
    </source>
</evidence>
<keyword evidence="4" id="KW-1185">Reference proteome</keyword>
<dbReference type="AlphaFoldDB" id="A0A814VXD0"/>
<feature type="transmembrane region" description="Helical" evidence="1">
    <location>
        <begin position="75"/>
        <end position="96"/>
    </location>
</feature>
<keyword evidence="1" id="KW-0472">Membrane</keyword>
<proteinExistence type="predicted"/>
<accession>A0A814VXD0</accession>
<dbReference type="EMBL" id="CAJNOR010001774">
    <property type="protein sequence ID" value="CAF1197126.1"/>
    <property type="molecule type" value="Genomic_DNA"/>
</dbReference>
<comment type="caution">
    <text evidence="3">The sequence shown here is derived from an EMBL/GenBank/DDBJ whole genome shotgun (WGS) entry which is preliminary data.</text>
</comment>
<organism evidence="3 4">
    <name type="scientific">Adineta ricciae</name>
    <name type="common">Rotifer</name>
    <dbReference type="NCBI Taxonomy" id="249248"/>
    <lineage>
        <taxon>Eukaryota</taxon>
        <taxon>Metazoa</taxon>
        <taxon>Spiralia</taxon>
        <taxon>Gnathifera</taxon>
        <taxon>Rotifera</taxon>
        <taxon>Eurotatoria</taxon>
        <taxon>Bdelloidea</taxon>
        <taxon>Adinetida</taxon>
        <taxon>Adinetidae</taxon>
        <taxon>Adineta</taxon>
    </lineage>
</organism>
<name>A0A814VXD0_ADIRI</name>
<protein>
    <submittedName>
        <fullName evidence="3">Uncharacterized protein</fullName>
    </submittedName>
</protein>
<dbReference type="EMBL" id="CAJNOJ010000144">
    <property type="protein sequence ID" value="CAF1194068.1"/>
    <property type="molecule type" value="Genomic_DNA"/>
</dbReference>
<keyword evidence="1" id="KW-1133">Transmembrane helix</keyword>
<dbReference type="Proteomes" id="UP000663852">
    <property type="component" value="Unassembled WGS sequence"/>
</dbReference>
<keyword evidence="1" id="KW-0812">Transmembrane</keyword>